<evidence type="ECO:0000256" key="9">
    <source>
        <dbReference type="SAM" id="MobiDB-lite"/>
    </source>
</evidence>
<comment type="caution">
    <text evidence="11">The sequence shown here is derived from an EMBL/GenBank/DDBJ whole genome shotgun (WGS) entry which is preliminary data.</text>
</comment>
<evidence type="ECO:0000256" key="7">
    <source>
        <dbReference type="ARBA" id="ARBA00023163"/>
    </source>
</evidence>
<protein>
    <submittedName>
        <fullName evidence="11">Protein indeterminate-domain 6, chloroplastic</fullName>
    </submittedName>
</protein>
<feature type="domain" description="C2H2-type" evidence="10">
    <location>
        <begin position="67"/>
        <end position="89"/>
    </location>
</feature>
<dbReference type="SMART" id="SM00355">
    <property type="entry name" value="ZnF_C2H2"/>
    <property type="match status" value="3"/>
</dbReference>
<dbReference type="FunFam" id="3.30.160.60:FF:000131">
    <property type="entry name" value="protein indeterminate-domain 5, chloroplastic-like"/>
    <property type="match status" value="1"/>
</dbReference>
<dbReference type="STRING" id="33114.A0A2G2V4P9"/>
<evidence type="ECO:0000313" key="11">
    <source>
        <dbReference type="EMBL" id="PHT27898.1"/>
    </source>
</evidence>
<dbReference type="Pfam" id="PF00096">
    <property type="entry name" value="zf-C2H2"/>
    <property type="match status" value="1"/>
</dbReference>
<keyword evidence="2" id="KW-0677">Repeat</keyword>
<dbReference type="Proteomes" id="UP000224567">
    <property type="component" value="Unassembled WGS sequence"/>
</dbReference>
<dbReference type="AlphaFoldDB" id="A0A2G2V4P9"/>
<dbReference type="GO" id="GO:0005634">
    <property type="term" value="C:nucleus"/>
    <property type="evidence" value="ECO:0007669"/>
    <property type="project" value="TreeGrafter"/>
</dbReference>
<reference evidence="12" key="2">
    <citation type="journal article" date="2017" name="J. Anim. Genet.">
        <title>Multiple reference genome sequences of hot pepper reveal the massive evolution of plant disease resistance genes by retroduplication.</title>
        <authorList>
            <person name="Kim S."/>
            <person name="Park J."/>
            <person name="Yeom S.-I."/>
            <person name="Kim Y.-M."/>
            <person name="Seo E."/>
            <person name="Kim K.-T."/>
            <person name="Kim M.-S."/>
            <person name="Lee J.M."/>
            <person name="Cheong K."/>
            <person name="Shin H.-S."/>
            <person name="Kim S.-B."/>
            <person name="Han K."/>
            <person name="Lee J."/>
            <person name="Park M."/>
            <person name="Lee H.-A."/>
            <person name="Lee H.-Y."/>
            <person name="Lee Y."/>
            <person name="Oh S."/>
            <person name="Lee J.H."/>
            <person name="Choi E."/>
            <person name="Choi E."/>
            <person name="Lee S.E."/>
            <person name="Jeon J."/>
            <person name="Kim H."/>
            <person name="Choi G."/>
            <person name="Song H."/>
            <person name="Lee J."/>
            <person name="Lee S.-C."/>
            <person name="Kwon J.-K."/>
            <person name="Lee H.-Y."/>
            <person name="Koo N."/>
            <person name="Hong Y."/>
            <person name="Kim R.W."/>
            <person name="Kang W.-H."/>
            <person name="Huh J.H."/>
            <person name="Kang B.-C."/>
            <person name="Yang T.-J."/>
            <person name="Lee Y.-H."/>
            <person name="Bennetzen J.L."/>
            <person name="Choi D."/>
        </authorList>
    </citation>
    <scope>NUCLEOTIDE SEQUENCE [LARGE SCALE GENOMIC DNA]</scope>
    <source>
        <strain evidence="12">cv. PBC81</strain>
    </source>
</reference>
<sequence>MAGGSSSTMFFAMRQEEELIQNHQEMLHQSHAHEAPTKKRRNQPGTPSKYLSMIALSPKTLMATNRFLCEVCNKGFQREQNLQLHRRGHNLPWKLKQKNTKEVAKRKVYLCPEPTCIHHEPSRALGDLTGIKKHYFRKHGEKKFKCEKCSKKYAVQSDWKAHSKTCGTREYRCDCGTLFSRRDSFITHRAFCDALVQETTKTFIPPTTTFNTLGMNNNQFLYGSSSNINLGNFSKLSNNNITKTTTSTTTSAHRFGHHDNNLIGSSSNTNSFFHDQDYANNIKPMVHGLMQLPNLDQNNDHTTNMFNLNFFQNNSTNNLSTSGLLGDHHHNNNISCSIPSLYGTQIFESSGAISSAGPTMSATALLQKAAQMGSSTTSNISTTASLLKAFGSTSGGSSSSGTKSDHQALNFGNEITDGVINAYEAGGSHEGYNNTTTKLNFEQQHQGPPQKKQLTRDFLGVGEMVRSMSGRFGTQREQQQQNDGLNMMSSLLDSERNQIQQSFGSGPNFQ</sequence>
<keyword evidence="3 8" id="KW-0863">Zinc-finger</keyword>
<gene>
    <name evidence="11" type="ORF">CQW23_32506</name>
</gene>
<accession>A0A2G2V4P9</accession>
<reference evidence="11 12" key="1">
    <citation type="journal article" date="2017" name="Genome Biol.">
        <title>New reference genome sequences of hot pepper reveal the massive evolution of plant disease-resistance genes by retroduplication.</title>
        <authorList>
            <person name="Kim S."/>
            <person name="Park J."/>
            <person name="Yeom S.I."/>
            <person name="Kim Y.M."/>
            <person name="Seo E."/>
            <person name="Kim K.T."/>
            <person name="Kim M.S."/>
            <person name="Lee J.M."/>
            <person name="Cheong K."/>
            <person name="Shin H.S."/>
            <person name="Kim S.B."/>
            <person name="Han K."/>
            <person name="Lee J."/>
            <person name="Park M."/>
            <person name="Lee H.A."/>
            <person name="Lee H.Y."/>
            <person name="Lee Y."/>
            <person name="Oh S."/>
            <person name="Lee J.H."/>
            <person name="Choi E."/>
            <person name="Choi E."/>
            <person name="Lee S.E."/>
            <person name="Jeon J."/>
            <person name="Kim H."/>
            <person name="Choi G."/>
            <person name="Song H."/>
            <person name="Lee J."/>
            <person name="Lee S.C."/>
            <person name="Kwon J.K."/>
            <person name="Lee H.Y."/>
            <person name="Koo N."/>
            <person name="Hong Y."/>
            <person name="Kim R.W."/>
            <person name="Kang W.H."/>
            <person name="Huh J.H."/>
            <person name="Kang B.C."/>
            <person name="Yang T.J."/>
            <person name="Lee Y.H."/>
            <person name="Bennetzen J.L."/>
            <person name="Choi D."/>
        </authorList>
    </citation>
    <scope>NUCLEOTIDE SEQUENCE [LARGE SCALE GENOMIC DNA]</scope>
    <source>
        <strain evidence="12">cv. PBC81</strain>
    </source>
</reference>
<keyword evidence="4" id="KW-0862">Zinc</keyword>
<dbReference type="Pfam" id="PF22996">
    <property type="entry name" value="C2H2-2nd_BIRD-IDD"/>
    <property type="match status" value="1"/>
</dbReference>
<keyword evidence="1" id="KW-0479">Metal-binding</keyword>
<dbReference type="InterPro" id="IPR031140">
    <property type="entry name" value="IDD1-16"/>
</dbReference>
<dbReference type="InterPro" id="IPR055187">
    <property type="entry name" value="C2CH-3rd_BIRD-IDD"/>
</dbReference>
<dbReference type="Pfam" id="PF22995">
    <property type="entry name" value="C2CH-3rd_BIRD-IDD"/>
    <property type="match status" value="1"/>
</dbReference>
<proteinExistence type="predicted"/>
<dbReference type="FunFam" id="3.30.160.60:FF:000554">
    <property type="entry name" value="protein indeterminate-domain 12-like"/>
    <property type="match status" value="1"/>
</dbReference>
<evidence type="ECO:0000256" key="2">
    <source>
        <dbReference type="ARBA" id="ARBA00022737"/>
    </source>
</evidence>
<keyword evidence="5" id="KW-0805">Transcription regulation</keyword>
<evidence type="ECO:0000256" key="1">
    <source>
        <dbReference type="ARBA" id="ARBA00022723"/>
    </source>
</evidence>
<dbReference type="InterPro" id="IPR036236">
    <property type="entry name" value="Znf_C2H2_sf"/>
</dbReference>
<evidence type="ECO:0000256" key="3">
    <source>
        <dbReference type="ARBA" id="ARBA00022771"/>
    </source>
</evidence>
<evidence type="ECO:0000259" key="10">
    <source>
        <dbReference type="PROSITE" id="PS50157"/>
    </source>
</evidence>
<keyword evidence="6" id="KW-0238">DNA-binding</keyword>
<dbReference type="PROSITE" id="PS00028">
    <property type="entry name" value="ZINC_FINGER_C2H2_1"/>
    <property type="match status" value="1"/>
</dbReference>
<dbReference type="GO" id="GO:0008270">
    <property type="term" value="F:zinc ion binding"/>
    <property type="evidence" value="ECO:0007669"/>
    <property type="project" value="UniProtKB-KW"/>
</dbReference>
<dbReference type="GO" id="GO:0003700">
    <property type="term" value="F:DNA-binding transcription factor activity"/>
    <property type="evidence" value="ECO:0007669"/>
    <property type="project" value="TreeGrafter"/>
</dbReference>
<organism evidence="11 12">
    <name type="scientific">Capsicum baccatum</name>
    <name type="common">Peruvian pepper</name>
    <dbReference type="NCBI Taxonomy" id="33114"/>
    <lineage>
        <taxon>Eukaryota</taxon>
        <taxon>Viridiplantae</taxon>
        <taxon>Streptophyta</taxon>
        <taxon>Embryophyta</taxon>
        <taxon>Tracheophyta</taxon>
        <taxon>Spermatophyta</taxon>
        <taxon>Magnoliopsida</taxon>
        <taxon>eudicotyledons</taxon>
        <taxon>Gunneridae</taxon>
        <taxon>Pentapetalae</taxon>
        <taxon>asterids</taxon>
        <taxon>lamiids</taxon>
        <taxon>Solanales</taxon>
        <taxon>Solanaceae</taxon>
        <taxon>Solanoideae</taxon>
        <taxon>Capsiceae</taxon>
        <taxon>Capsicum</taxon>
    </lineage>
</organism>
<dbReference type="SUPFAM" id="SSF57667">
    <property type="entry name" value="beta-beta-alpha zinc fingers"/>
    <property type="match status" value="1"/>
</dbReference>
<dbReference type="Pfam" id="PF22992">
    <property type="entry name" value="C2CH-4th_BIRD-IDD"/>
    <property type="match status" value="1"/>
</dbReference>
<feature type="compositionally biased region" description="Basic and acidic residues" evidence="9">
    <location>
        <begin position="25"/>
        <end position="37"/>
    </location>
</feature>
<dbReference type="OrthoDB" id="6354171at2759"/>
<dbReference type="PROSITE" id="PS50157">
    <property type="entry name" value="ZINC_FINGER_C2H2_2"/>
    <property type="match status" value="1"/>
</dbReference>
<evidence type="ECO:0000256" key="8">
    <source>
        <dbReference type="PROSITE-ProRule" id="PRU00042"/>
    </source>
</evidence>
<dbReference type="Gene3D" id="3.30.160.60">
    <property type="entry name" value="Classic Zinc Finger"/>
    <property type="match status" value="2"/>
</dbReference>
<dbReference type="GO" id="GO:0003677">
    <property type="term" value="F:DNA binding"/>
    <property type="evidence" value="ECO:0007669"/>
    <property type="project" value="UniProtKB-KW"/>
</dbReference>
<evidence type="ECO:0000256" key="6">
    <source>
        <dbReference type="ARBA" id="ARBA00023125"/>
    </source>
</evidence>
<keyword evidence="7" id="KW-0804">Transcription</keyword>
<name>A0A2G2V4P9_CAPBA</name>
<evidence type="ECO:0000313" key="12">
    <source>
        <dbReference type="Proteomes" id="UP000224567"/>
    </source>
</evidence>
<dbReference type="EMBL" id="MLFT02000298">
    <property type="protein sequence ID" value="PHT27898.1"/>
    <property type="molecule type" value="Genomic_DNA"/>
</dbReference>
<evidence type="ECO:0000256" key="4">
    <source>
        <dbReference type="ARBA" id="ARBA00022833"/>
    </source>
</evidence>
<dbReference type="PANTHER" id="PTHR10593">
    <property type="entry name" value="SERINE/THREONINE-PROTEIN KINASE RIO"/>
    <property type="match status" value="1"/>
</dbReference>
<feature type="region of interest" description="Disordered" evidence="9">
    <location>
        <begin position="25"/>
        <end position="48"/>
    </location>
</feature>
<dbReference type="InterPro" id="IPR055185">
    <property type="entry name" value="C2CH-4th_BIRD-IDD"/>
</dbReference>
<evidence type="ECO:0000256" key="5">
    <source>
        <dbReference type="ARBA" id="ARBA00023015"/>
    </source>
</evidence>
<dbReference type="InterPro" id="IPR013087">
    <property type="entry name" value="Znf_C2H2_type"/>
</dbReference>
<dbReference type="PANTHER" id="PTHR10593:SF161">
    <property type="entry name" value="PROTEIN INDETERMINATE-DOMAIN 5, CHLOROPLASTIC-LIKE"/>
    <property type="match status" value="1"/>
</dbReference>
<keyword evidence="12" id="KW-1185">Reference proteome</keyword>
<dbReference type="InterPro" id="IPR055186">
    <property type="entry name" value="C2H2-2nd_BIRD-IDD"/>
</dbReference>